<feature type="transmembrane region" description="Helical" evidence="6">
    <location>
        <begin position="200"/>
        <end position="219"/>
    </location>
</feature>
<feature type="transmembrane region" description="Helical" evidence="6">
    <location>
        <begin position="24"/>
        <end position="44"/>
    </location>
</feature>
<feature type="domain" description="EamA" evidence="7">
    <location>
        <begin position="168"/>
        <end position="304"/>
    </location>
</feature>
<feature type="transmembrane region" description="Helical" evidence="6">
    <location>
        <begin position="107"/>
        <end position="128"/>
    </location>
</feature>
<evidence type="ECO:0000313" key="9">
    <source>
        <dbReference type="Proteomes" id="UP001320272"/>
    </source>
</evidence>
<comment type="caution">
    <text evidence="8">The sequence shown here is derived from an EMBL/GenBank/DDBJ whole genome shotgun (WGS) entry which is preliminary data.</text>
</comment>
<name>A0ABS9ATY6_9GAMM</name>
<dbReference type="InterPro" id="IPR000620">
    <property type="entry name" value="EamA_dom"/>
</dbReference>
<evidence type="ECO:0000256" key="6">
    <source>
        <dbReference type="SAM" id="Phobius"/>
    </source>
</evidence>
<evidence type="ECO:0000256" key="5">
    <source>
        <dbReference type="ARBA" id="ARBA00023136"/>
    </source>
</evidence>
<evidence type="ECO:0000259" key="7">
    <source>
        <dbReference type="Pfam" id="PF00892"/>
    </source>
</evidence>
<keyword evidence="9" id="KW-1185">Reference proteome</keyword>
<dbReference type="PANTHER" id="PTHR32322">
    <property type="entry name" value="INNER MEMBRANE TRANSPORTER"/>
    <property type="match status" value="1"/>
</dbReference>
<feature type="transmembrane region" description="Helical" evidence="6">
    <location>
        <begin position="82"/>
        <end position="101"/>
    </location>
</feature>
<gene>
    <name evidence="8" type="ORF">HOP59_14055</name>
</gene>
<evidence type="ECO:0000256" key="3">
    <source>
        <dbReference type="ARBA" id="ARBA00022692"/>
    </source>
</evidence>
<keyword evidence="3 6" id="KW-0812">Transmembrane</keyword>
<dbReference type="EMBL" id="JABFTV010000007">
    <property type="protein sequence ID" value="MCE8025249.1"/>
    <property type="molecule type" value="Genomic_DNA"/>
</dbReference>
<feature type="transmembrane region" description="Helical" evidence="6">
    <location>
        <begin position="262"/>
        <end position="281"/>
    </location>
</feature>
<protein>
    <submittedName>
        <fullName evidence="8">DMT family transporter</fullName>
    </submittedName>
</protein>
<keyword evidence="4 6" id="KW-1133">Transmembrane helix</keyword>
<feature type="domain" description="EamA" evidence="7">
    <location>
        <begin position="24"/>
        <end position="153"/>
    </location>
</feature>
<organism evidence="8 9">
    <name type="scientific">Billgrantia aerodenitrificans</name>
    <dbReference type="NCBI Taxonomy" id="2733483"/>
    <lineage>
        <taxon>Bacteria</taxon>
        <taxon>Pseudomonadati</taxon>
        <taxon>Pseudomonadota</taxon>
        <taxon>Gammaproteobacteria</taxon>
        <taxon>Oceanospirillales</taxon>
        <taxon>Halomonadaceae</taxon>
        <taxon>Billgrantia</taxon>
    </lineage>
</organism>
<sequence>MLSNPVAGERPAAMRCHLDLQASMLMVVFCLALGFQQVAIKIVATDISPLAQVALRSSLAALLVAVLVHWQGIRLADMRAHWLPGLLVGLGFSAEFTFVAWGLNYTLASHMSVFLYTAPVFAALGLHWLVPGEQLTRRQWVGIGLAFGGMVFAMAPDTEIEHAADILRGDILGLLAGLSWAATTLVIRRSSLAEVPPLQTLYYQLAVAGLLLLPAAALLGDLGRIQLTGAVAASLAFQTLGISLAALLLWFALLKRYFASQLGVFSLLAPIFGVLFGALLLGEPLTINFLMGGAALMVGLLIVTR</sequence>
<evidence type="ECO:0000256" key="4">
    <source>
        <dbReference type="ARBA" id="ARBA00022989"/>
    </source>
</evidence>
<evidence type="ECO:0000256" key="2">
    <source>
        <dbReference type="ARBA" id="ARBA00007362"/>
    </source>
</evidence>
<dbReference type="Proteomes" id="UP001320272">
    <property type="component" value="Unassembled WGS sequence"/>
</dbReference>
<dbReference type="Pfam" id="PF00892">
    <property type="entry name" value="EamA"/>
    <property type="match status" value="2"/>
</dbReference>
<feature type="transmembrane region" description="Helical" evidence="6">
    <location>
        <begin position="50"/>
        <end position="70"/>
    </location>
</feature>
<proteinExistence type="inferred from homology"/>
<dbReference type="SUPFAM" id="SSF103481">
    <property type="entry name" value="Multidrug resistance efflux transporter EmrE"/>
    <property type="match status" value="2"/>
</dbReference>
<dbReference type="InterPro" id="IPR050638">
    <property type="entry name" value="AA-Vitamin_Transporters"/>
</dbReference>
<keyword evidence="5 6" id="KW-0472">Membrane</keyword>
<feature type="transmembrane region" description="Helical" evidence="6">
    <location>
        <begin position="287"/>
        <end position="304"/>
    </location>
</feature>
<feature type="transmembrane region" description="Helical" evidence="6">
    <location>
        <begin position="140"/>
        <end position="156"/>
    </location>
</feature>
<reference evidence="8 9" key="1">
    <citation type="journal article" date="2021" name="Front. Microbiol.">
        <title>Aerobic Denitrification and Heterotrophic Sulfur Oxidation in the Genus Halomonas Revealed by Six Novel Species Characterizations and Genome-Based Analysis.</title>
        <authorList>
            <person name="Wang L."/>
            <person name="Shao Z."/>
        </authorList>
    </citation>
    <scope>NUCLEOTIDE SEQUENCE [LARGE SCALE GENOMIC DNA]</scope>
    <source>
        <strain evidence="8 9">MCCC 1A11058</strain>
    </source>
</reference>
<dbReference type="PANTHER" id="PTHR32322:SF2">
    <property type="entry name" value="EAMA DOMAIN-CONTAINING PROTEIN"/>
    <property type="match status" value="1"/>
</dbReference>
<comment type="similarity">
    <text evidence="2">Belongs to the EamA transporter family.</text>
</comment>
<feature type="transmembrane region" description="Helical" evidence="6">
    <location>
        <begin position="225"/>
        <end position="250"/>
    </location>
</feature>
<evidence type="ECO:0000313" key="8">
    <source>
        <dbReference type="EMBL" id="MCE8025249.1"/>
    </source>
</evidence>
<accession>A0ABS9ATY6</accession>
<feature type="transmembrane region" description="Helical" evidence="6">
    <location>
        <begin position="171"/>
        <end position="188"/>
    </location>
</feature>
<evidence type="ECO:0000256" key="1">
    <source>
        <dbReference type="ARBA" id="ARBA00004141"/>
    </source>
</evidence>
<comment type="subcellular location">
    <subcellularLocation>
        <location evidence="1">Membrane</location>
        <topology evidence="1">Multi-pass membrane protein</topology>
    </subcellularLocation>
</comment>
<dbReference type="InterPro" id="IPR037185">
    <property type="entry name" value="EmrE-like"/>
</dbReference>